<dbReference type="PROSITE" id="PS50800">
    <property type="entry name" value="SAP"/>
    <property type="match status" value="1"/>
</dbReference>
<comment type="similarity">
    <text evidence="2">Belongs to the SAP domain-containing ribonucleoprotein family.</text>
</comment>
<dbReference type="Pfam" id="PF02037">
    <property type="entry name" value="SAP"/>
    <property type="match status" value="1"/>
</dbReference>
<evidence type="ECO:0000259" key="4">
    <source>
        <dbReference type="PROSITE" id="PS50800"/>
    </source>
</evidence>
<comment type="caution">
    <text evidence="5">The sequence shown here is derived from an EMBL/GenBank/DDBJ whole genome shotgun (WGS) entry which is preliminary data.</text>
</comment>
<feature type="compositionally biased region" description="Low complexity" evidence="3">
    <location>
        <begin position="357"/>
        <end position="367"/>
    </location>
</feature>
<name>A0A0M8ML69_9BASI</name>
<dbReference type="VEuPathDB" id="FungiDB:Malapachy_1958"/>
<feature type="region of interest" description="Disordered" evidence="3">
    <location>
        <begin position="354"/>
        <end position="380"/>
    </location>
</feature>
<organism evidence="5 6">
    <name type="scientific">Malassezia pachydermatis</name>
    <dbReference type="NCBI Taxonomy" id="77020"/>
    <lineage>
        <taxon>Eukaryota</taxon>
        <taxon>Fungi</taxon>
        <taxon>Dikarya</taxon>
        <taxon>Basidiomycota</taxon>
        <taxon>Ustilaginomycotina</taxon>
        <taxon>Malasseziomycetes</taxon>
        <taxon>Malasseziales</taxon>
        <taxon>Malasseziaceae</taxon>
        <taxon>Malassezia</taxon>
    </lineage>
</organism>
<dbReference type="EMBL" id="LGAV01000005">
    <property type="protein sequence ID" value="KOS13788.1"/>
    <property type="molecule type" value="Genomic_DNA"/>
</dbReference>
<dbReference type="SMART" id="SM00513">
    <property type="entry name" value="SAP"/>
    <property type="match status" value="1"/>
</dbReference>
<dbReference type="STRING" id="77020.A0A0M8ML69"/>
<dbReference type="GO" id="GO:0016973">
    <property type="term" value="P:poly(A)+ mRNA export from nucleus"/>
    <property type="evidence" value="ECO:0007669"/>
    <property type="project" value="TreeGrafter"/>
</dbReference>
<accession>A0A0M8ML69</accession>
<dbReference type="PANTHER" id="PTHR46551">
    <property type="entry name" value="SAP DOMAIN-CONTAINING RIBONUCLEOPROTEIN"/>
    <property type="match status" value="1"/>
</dbReference>
<protein>
    <recommendedName>
        <fullName evidence="4">SAP domain-containing protein</fullName>
    </recommendedName>
</protein>
<keyword evidence="1" id="KW-0597">Phosphoprotein</keyword>
<keyword evidence="6" id="KW-1185">Reference proteome</keyword>
<feature type="compositionally biased region" description="Basic residues" evidence="3">
    <location>
        <begin position="317"/>
        <end position="327"/>
    </location>
</feature>
<reference evidence="5 6" key="1">
    <citation type="submission" date="2015-07" db="EMBL/GenBank/DDBJ databases">
        <title>Draft Genome Sequence of Malassezia furfur CBS1878 and Malassezia pachydermatis CBS1879.</title>
        <authorList>
            <person name="Triana S."/>
            <person name="Ohm R."/>
            <person name="Gonzalez A."/>
            <person name="DeCock H."/>
            <person name="Restrepo S."/>
            <person name="Celis A."/>
        </authorList>
    </citation>
    <scope>NUCLEOTIDE SEQUENCE [LARGE SCALE GENOMIC DNA]</scope>
    <source>
        <strain evidence="5 6">CBS 1879</strain>
    </source>
</reference>
<sequence length="390" mass="41825">MLRRLSQSGVKHALSTPSLRAAAVQTQARTFVSTVLLTNEGYEKKQVTELRAMLRQRGLTTTGRKAELIQRLKQNDMARSGSSLATAGVAKPATPITAPLSRAKSTKAPSSSQRAKKGKDAVAHAEKTMPSVSLEAGTVISATADHEGNIGKASPSEEHHEVTGTPGLPEVNAEAVAQAEENKSTNTFNIVVPFEVTPPPEPQYIPTIQAFVDPTRDFSDSFKPEWHIPHMPKVHTVTGADVSHLPSLGEAQGKPEPSKKMKAMLDMAGDIVPAHWHRRLSQNLTEAESSANGIIREIIQDTMQSMPVDPSVQPSHSRARPSTRRPLNHGERRGLWVLGGIAASGFMLGGLLKPSETETSSTTTTSTAPVYQPPHYTHGGGVVGAVQRKV</sequence>
<dbReference type="AlphaFoldDB" id="A0A0M8ML69"/>
<feature type="domain" description="SAP" evidence="4">
    <location>
        <begin position="42"/>
        <end position="76"/>
    </location>
</feature>
<evidence type="ECO:0000256" key="1">
    <source>
        <dbReference type="ARBA" id="ARBA00022553"/>
    </source>
</evidence>
<dbReference type="InterPro" id="IPR036361">
    <property type="entry name" value="SAP_dom_sf"/>
</dbReference>
<gene>
    <name evidence="5" type="ORF">Malapachy_1958</name>
</gene>
<dbReference type="Proteomes" id="UP000037751">
    <property type="component" value="Unassembled WGS sequence"/>
</dbReference>
<dbReference type="InterPro" id="IPR052240">
    <property type="entry name" value="SAP_domain_ribonucleoprotein"/>
</dbReference>
<dbReference type="Gene3D" id="1.10.720.30">
    <property type="entry name" value="SAP domain"/>
    <property type="match status" value="1"/>
</dbReference>
<dbReference type="PANTHER" id="PTHR46551:SF1">
    <property type="entry name" value="SAP DOMAIN-CONTAINING RIBONUCLEOPROTEIN"/>
    <property type="match status" value="1"/>
</dbReference>
<evidence type="ECO:0000313" key="6">
    <source>
        <dbReference type="Proteomes" id="UP000037751"/>
    </source>
</evidence>
<proteinExistence type="inferred from homology"/>
<dbReference type="OrthoDB" id="1476984at2759"/>
<evidence type="ECO:0000313" key="5">
    <source>
        <dbReference type="EMBL" id="KOS13788.1"/>
    </source>
</evidence>
<dbReference type="GO" id="GO:0005634">
    <property type="term" value="C:nucleus"/>
    <property type="evidence" value="ECO:0007669"/>
    <property type="project" value="TreeGrafter"/>
</dbReference>
<dbReference type="GeneID" id="28728329"/>
<dbReference type="InterPro" id="IPR003034">
    <property type="entry name" value="SAP_dom"/>
</dbReference>
<evidence type="ECO:0000256" key="2">
    <source>
        <dbReference type="ARBA" id="ARBA00046328"/>
    </source>
</evidence>
<dbReference type="SUPFAM" id="SSF68906">
    <property type="entry name" value="SAP domain"/>
    <property type="match status" value="1"/>
</dbReference>
<feature type="region of interest" description="Disordered" evidence="3">
    <location>
        <begin position="74"/>
        <end position="126"/>
    </location>
</feature>
<dbReference type="RefSeq" id="XP_017991420.1">
    <property type="nucleotide sequence ID" value="XM_018136454.1"/>
</dbReference>
<feature type="region of interest" description="Disordered" evidence="3">
    <location>
        <begin position="306"/>
        <end position="330"/>
    </location>
</feature>
<evidence type="ECO:0000256" key="3">
    <source>
        <dbReference type="SAM" id="MobiDB-lite"/>
    </source>
</evidence>